<dbReference type="EMBL" id="DSFE01000061">
    <property type="protein sequence ID" value="HEU97773.1"/>
    <property type="molecule type" value="Genomic_DNA"/>
</dbReference>
<accession>A0A7C2YZK8</accession>
<feature type="non-terminal residue" evidence="1">
    <location>
        <position position="66"/>
    </location>
</feature>
<gene>
    <name evidence="1" type="ORF">ENO36_02825</name>
</gene>
<organism evidence="1">
    <name type="scientific">Fervidicoccus fontis</name>
    <dbReference type="NCBI Taxonomy" id="683846"/>
    <lineage>
        <taxon>Archaea</taxon>
        <taxon>Thermoproteota</taxon>
        <taxon>Thermoprotei</taxon>
        <taxon>Fervidicoccales</taxon>
        <taxon>Fervidicoccaceae</taxon>
        <taxon>Fervidicoccus</taxon>
    </lineage>
</organism>
<dbReference type="Proteomes" id="UP000885664">
    <property type="component" value="Unassembled WGS sequence"/>
</dbReference>
<sequence length="66" mass="6578">MYRSFQTIPWASLAGPSPSIIGPTCSQGKLSGVGLLVTAGSPLGNESLGAYTPVLSSPSSMGALLP</sequence>
<name>A0A7C2YZK8_9CREN</name>
<comment type="caution">
    <text evidence="1">The sequence shown here is derived from an EMBL/GenBank/DDBJ whole genome shotgun (WGS) entry which is preliminary data.</text>
</comment>
<reference evidence="1" key="1">
    <citation type="journal article" date="2020" name="mSystems">
        <title>Genome- and Community-Level Interaction Insights into Carbon Utilization and Element Cycling Functions of Hydrothermarchaeota in Hydrothermal Sediment.</title>
        <authorList>
            <person name="Zhou Z."/>
            <person name="Liu Y."/>
            <person name="Xu W."/>
            <person name="Pan J."/>
            <person name="Luo Z.H."/>
            <person name="Li M."/>
        </authorList>
    </citation>
    <scope>NUCLEOTIDE SEQUENCE [LARGE SCALE GENOMIC DNA]</scope>
    <source>
        <strain evidence="1">SpSt-1259</strain>
    </source>
</reference>
<evidence type="ECO:0000313" key="1">
    <source>
        <dbReference type="EMBL" id="HEU97773.1"/>
    </source>
</evidence>
<dbReference type="AlphaFoldDB" id="A0A7C2YZK8"/>
<proteinExistence type="predicted"/>
<protein>
    <submittedName>
        <fullName evidence="1">Uncharacterized protein</fullName>
    </submittedName>
</protein>